<proteinExistence type="inferred from homology"/>
<dbReference type="PANTHER" id="PTHR40980:SF3">
    <property type="entry name" value="TONB-DEPENDENT RECEPTOR-LIKE BETA-BARREL DOMAIN-CONTAINING PROTEIN"/>
    <property type="match status" value="1"/>
</dbReference>
<keyword evidence="4" id="KW-0798">TonB box</keyword>
<evidence type="ECO:0000259" key="7">
    <source>
        <dbReference type="Pfam" id="PF07715"/>
    </source>
</evidence>
<comment type="subcellular location">
    <subcellularLocation>
        <location evidence="1 4">Cell outer membrane</location>
    </subcellularLocation>
</comment>
<feature type="domain" description="TonB-dependent receptor plug" evidence="7">
    <location>
        <begin position="45"/>
        <end position="163"/>
    </location>
</feature>
<evidence type="ECO:0000256" key="5">
    <source>
        <dbReference type="SAM" id="MobiDB-lite"/>
    </source>
</evidence>
<comment type="caution">
    <text evidence="8">The sequence shown here is derived from an EMBL/GenBank/DDBJ whole genome shotgun (WGS) entry which is preliminary data.</text>
</comment>
<dbReference type="InterPro" id="IPR010104">
    <property type="entry name" value="TonB_rcpt_bac"/>
</dbReference>
<reference evidence="8 9" key="1">
    <citation type="submission" date="2024-05" db="EMBL/GenBank/DDBJ databases">
        <authorList>
            <person name="Liu Q."/>
            <person name="Xin Y.-H."/>
        </authorList>
    </citation>
    <scope>NUCLEOTIDE SEQUENCE [LARGE SCALE GENOMIC DNA]</scope>
    <source>
        <strain evidence="8 9">CGMCC 1.10181</strain>
    </source>
</reference>
<evidence type="ECO:0000259" key="6">
    <source>
        <dbReference type="Pfam" id="PF00593"/>
    </source>
</evidence>
<organism evidence="8 9">
    <name type="scientific">Sphingomonas oligophenolica</name>
    <dbReference type="NCBI Taxonomy" id="301154"/>
    <lineage>
        <taxon>Bacteria</taxon>
        <taxon>Pseudomonadati</taxon>
        <taxon>Pseudomonadota</taxon>
        <taxon>Alphaproteobacteria</taxon>
        <taxon>Sphingomonadales</taxon>
        <taxon>Sphingomonadaceae</taxon>
        <taxon>Sphingomonas</taxon>
    </lineage>
</organism>
<dbReference type="InterPro" id="IPR036942">
    <property type="entry name" value="Beta-barrel_TonB_sf"/>
</dbReference>
<keyword evidence="9" id="KW-1185">Reference proteome</keyword>
<evidence type="ECO:0000256" key="3">
    <source>
        <dbReference type="ARBA" id="ARBA00023237"/>
    </source>
</evidence>
<dbReference type="PANTHER" id="PTHR40980">
    <property type="entry name" value="PLUG DOMAIN-CONTAINING PROTEIN"/>
    <property type="match status" value="1"/>
</dbReference>
<feature type="domain" description="TonB-dependent receptor-like beta-barrel" evidence="6">
    <location>
        <begin position="436"/>
        <end position="987"/>
    </location>
</feature>
<evidence type="ECO:0000256" key="4">
    <source>
        <dbReference type="RuleBase" id="RU003357"/>
    </source>
</evidence>
<dbReference type="InterPro" id="IPR012910">
    <property type="entry name" value="Plug_dom"/>
</dbReference>
<keyword evidence="8" id="KW-0675">Receptor</keyword>
<keyword evidence="2 4" id="KW-0472">Membrane</keyword>
<dbReference type="SUPFAM" id="SSF56935">
    <property type="entry name" value="Porins"/>
    <property type="match status" value="1"/>
</dbReference>
<name>A0ABU9Y293_9SPHN</name>
<comment type="similarity">
    <text evidence="4">Belongs to the TonB-dependent receptor family.</text>
</comment>
<dbReference type="Pfam" id="PF00593">
    <property type="entry name" value="TonB_dep_Rec_b-barrel"/>
    <property type="match status" value="1"/>
</dbReference>
<dbReference type="NCBIfam" id="TIGR01782">
    <property type="entry name" value="TonB-Xanth-Caul"/>
    <property type="match status" value="1"/>
</dbReference>
<dbReference type="InterPro" id="IPR037066">
    <property type="entry name" value="Plug_dom_sf"/>
</dbReference>
<dbReference type="Gene3D" id="2.170.130.10">
    <property type="entry name" value="TonB-dependent receptor, plug domain"/>
    <property type="match status" value="1"/>
</dbReference>
<dbReference type="Proteomes" id="UP001419910">
    <property type="component" value="Unassembled WGS sequence"/>
</dbReference>
<keyword evidence="3" id="KW-0998">Cell outer membrane</keyword>
<evidence type="ECO:0000313" key="8">
    <source>
        <dbReference type="EMBL" id="MEN2789921.1"/>
    </source>
</evidence>
<evidence type="ECO:0000256" key="1">
    <source>
        <dbReference type="ARBA" id="ARBA00004442"/>
    </source>
</evidence>
<sequence length="1020" mass="109509">MPHAALAQADPQKPADTSVDAQSDAGPDVIVTGIRASLERSIDIKRNSTGVVDAISAEDIGKFPDTNLAESLQRVTGVSINRVNGEGSQVTVRGFGPGYNLVTLNGRTLAATDIGVVGGDGNADGATGSSRSFDFDNLASESVRTLEVYKTARAAVPSGGIGATINVVTRRPLDHGQSGFSGSIGAKAVYDSSTRDCIDCGSHVTPEVTGLLSWADDADTFGVTLFGSYQKRNFSVASTGGNDWNIVPYSTFLGYTNASTQITNAPTNPNTLVAVPNDSRSDFSEDSRERINGQGVVQFKPTDSLTITADALYARNRQSERRSDSGNWFNRPFDVVKFDGNPVINSAVYLHEVLSPTKDGPGSENQYRATKSTLQDYGLNLAWDVTDNFHVGLDGHISLSDTLPDNPNGNTSTLVAIAGYGITAHSVDYSSGVPVQIFDFNDTASNGSTRQGNRNGVLDIGDIGTQVGRTYTSTQTQRLKEVRLDAGWDLGGGSRFDFGGDYRTSKVRSTQVSTYQPLGDWGVANPGDVVALAPGQLFEFCLPCKFHSLDLQATGNALKAFRVEDAAKLYSTLTGHFAPPSTNSQDNRVQEDIWAAYGQLTWSGKLANMNANLVAGIRYERTTSTSASIQQVPLSIRWDADNDFTVVASNVLQSLVQKSHYSNVMPSMDFRLEFTDKLVGRFSFGRTIARTDYSNLFSATSVGGPGRPTAIGGFPTASSGNPSLIPLVSDNIDASLEYYFKPGSYLSLGFFDKRVKNFVGTGITDTPLFGLTDPSSGAAGTRSGAAKAALTGLGADLSDVNLFTMTALIDQTGSTAAATSQFSAHYNTATRSLEQSYVDTILTAYNISGNSSDPAYVFKLSKPINNREVEVWGFELAGSYFLGDTGLGVAAAYTYVRSNAKFDNGADPSIDQFALAGLSDTANVTLIYDKHGISARFAYNWRAKFLSQLNRDGYKSPLYTEPHGQFDLNVSYDITPKIAVSLEAINLTEQGIREYGRTPVELFFAQEQQRRFMLGARYKF</sequence>
<protein>
    <submittedName>
        <fullName evidence="8">TonB-dependent receptor</fullName>
    </submittedName>
</protein>
<dbReference type="Pfam" id="PF07715">
    <property type="entry name" value="Plug"/>
    <property type="match status" value="1"/>
</dbReference>
<accession>A0ABU9Y293</accession>
<dbReference type="EMBL" id="JBDIME010000006">
    <property type="protein sequence ID" value="MEN2789921.1"/>
    <property type="molecule type" value="Genomic_DNA"/>
</dbReference>
<dbReference type="InterPro" id="IPR000531">
    <property type="entry name" value="Beta-barrel_TonB"/>
</dbReference>
<evidence type="ECO:0000313" key="9">
    <source>
        <dbReference type="Proteomes" id="UP001419910"/>
    </source>
</evidence>
<dbReference type="Gene3D" id="2.40.170.20">
    <property type="entry name" value="TonB-dependent receptor, beta-barrel domain"/>
    <property type="match status" value="1"/>
</dbReference>
<gene>
    <name evidence="8" type="ORF">ABC974_09815</name>
</gene>
<feature type="region of interest" description="Disordered" evidence="5">
    <location>
        <begin position="1"/>
        <end position="26"/>
    </location>
</feature>
<evidence type="ECO:0000256" key="2">
    <source>
        <dbReference type="ARBA" id="ARBA00023136"/>
    </source>
</evidence>